<evidence type="ECO:0000256" key="12">
    <source>
        <dbReference type="ARBA" id="ARBA00022989"/>
    </source>
</evidence>
<sequence length="795" mass="87697">MSTGEDLCSYFSRMKTLKEWIAHQLGPKSLLSSSRSFSFFESTLPDEDARHQGIAAAASNASLVDNIIHGTSENQTTETQPLPDVIGSEVSSHAHLLTNCHDIRDPFANVERLQINYLRLVHRIGMSQGNHVVAQVLYRLQLANAIRTGETGIKRPTLKIAEAQVMAAELEAVGQSDLDFSFRILVIGKTGVGKSATINSIFQQTMIETNAFQPGTNRVQEIVGTVQGIKITVVDTPGLLPSHNSHCHNRKVIRSIKRFIKKSPPDIVLYFERLDVINMGYSDFPLLKLITDVLGSSIWFNTIVVLTHSSVIPDGPSGHPVNYEVFVNQCKNLIQHYINQAISDTRLDNPFLLVENHPSCKTNMDGEKILPNGLVWRSEYLLLCASMKVLADANALLKFEDSIQIGQTNSRVPSLPHLLSSLLQPHSISSSSGSASDEVLDELSDFEDADDYDQLPPIQVLTKAQFQRLSESQKNEYLDELDYRETLYLKKQLKEELQRRKGKIQPKDDFSDDNNYASASPEAVALPDMAIPLSFDSDHPVHWYRCLANDDHCLVRPVLDSQGWDHDMGFDGINLEMSADVNGELQASVVGQMSKDKQECNILTECAAKYTGLKWCTFSGGADVQATGRDLVYTIRGGAKMRNLGCNMTGGGISLTSFGNMYITGAKLEDSVSIGKRFKLSMNTGCIRGCGRMAYGGSLEATVVGKDYPVRDDKTTLAMTCLSFDKEMVLGGTVQSDFRAGCSTKMSVNANLNSRNMGQISLKTSTSNQVEIALIAVISLVQALFRRRLANNSDY</sequence>
<dbReference type="InterPro" id="IPR024283">
    <property type="entry name" value="TOC159_MAD"/>
</dbReference>
<evidence type="ECO:0000256" key="10">
    <source>
        <dbReference type="ARBA" id="ARBA00022842"/>
    </source>
</evidence>
<feature type="region of interest" description="Disordered" evidence="17">
    <location>
        <begin position="498"/>
        <end position="518"/>
    </location>
</feature>
<comment type="subcellular location">
    <subcellularLocation>
        <location evidence="15">Plastid</location>
        <location evidence="15">Chloroplast outer membrane</location>
        <topology evidence="15">Single-pass membrane protein</topology>
    </subcellularLocation>
</comment>
<evidence type="ECO:0000256" key="7">
    <source>
        <dbReference type="ARBA" id="ARBA00022741"/>
    </source>
</evidence>
<dbReference type="GO" id="GO:0015031">
    <property type="term" value="P:protein transport"/>
    <property type="evidence" value="ECO:0007669"/>
    <property type="project" value="UniProtKB-KW"/>
</dbReference>
<evidence type="ECO:0000256" key="13">
    <source>
        <dbReference type="ARBA" id="ARBA00023134"/>
    </source>
</evidence>
<evidence type="ECO:0000313" key="19">
    <source>
        <dbReference type="EMBL" id="MQL80107.1"/>
    </source>
</evidence>
<keyword evidence="9" id="KW-1002">Plastid outer membrane</keyword>
<dbReference type="PROSITE" id="PS51720">
    <property type="entry name" value="G_AIG1"/>
    <property type="match status" value="1"/>
</dbReference>
<dbReference type="OrthoDB" id="8954335at2759"/>
<evidence type="ECO:0000256" key="8">
    <source>
        <dbReference type="ARBA" id="ARBA00022801"/>
    </source>
</evidence>
<evidence type="ECO:0000256" key="15">
    <source>
        <dbReference type="ARBA" id="ARBA00023766"/>
    </source>
</evidence>
<keyword evidence="2" id="KW-0813">Transport</keyword>
<comment type="caution">
    <text evidence="19">The sequence shown here is derived from an EMBL/GenBank/DDBJ whole genome shotgun (WGS) entry which is preliminary data.</text>
</comment>
<dbReference type="Pfam" id="PF04548">
    <property type="entry name" value="AIG1"/>
    <property type="match status" value="1"/>
</dbReference>
<evidence type="ECO:0000259" key="18">
    <source>
        <dbReference type="PROSITE" id="PS51720"/>
    </source>
</evidence>
<dbReference type="GO" id="GO:0046872">
    <property type="term" value="F:metal ion binding"/>
    <property type="evidence" value="ECO:0007669"/>
    <property type="project" value="UniProtKB-KW"/>
</dbReference>
<name>A0A843UD50_COLES</name>
<keyword evidence="7" id="KW-0547">Nucleotide-binding</keyword>
<proteinExistence type="inferred from homology"/>
<accession>A0A843UD50</accession>
<dbReference type="InterPro" id="IPR027417">
    <property type="entry name" value="P-loop_NTPase"/>
</dbReference>
<dbReference type="FunFam" id="3.40.50.300:FF:000413">
    <property type="entry name" value="Translocase of chloroplast 120, chloroplastic"/>
    <property type="match status" value="1"/>
</dbReference>
<reference evidence="19" key="1">
    <citation type="submission" date="2017-07" db="EMBL/GenBank/DDBJ databases">
        <title>Taro Niue Genome Assembly and Annotation.</title>
        <authorList>
            <person name="Atibalentja N."/>
            <person name="Keating K."/>
            <person name="Fields C.J."/>
        </authorList>
    </citation>
    <scope>NUCLEOTIDE SEQUENCE</scope>
    <source>
        <strain evidence="19">Niue_2</strain>
        <tissue evidence="19">Leaf</tissue>
    </source>
</reference>
<dbReference type="GO" id="GO:0005525">
    <property type="term" value="F:GTP binding"/>
    <property type="evidence" value="ECO:0007669"/>
    <property type="project" value="UniProtKB-KW"/>
</dbReference>
<keyword evidence="6" id="KW-0479">Metal-binding</keyword>
<evidence type="ECO:0000256" key="17">
    <source>
        <dbReference type="SAM" id="MobiDB-lite"/>
    </source>
</evidence>
<keyword evidence="12" id="KW-1133">Transmembrane helix</keyword>
<evidence type="ECO:0000256" key="5">
    <source>
        <dbReference type="ARBA" id="ARBA00022692"/>
    </source>
</evidence>
<comment type="cofactor">
    <cofactor evidence="1">
        <name>Mg(2+)</name>
        <dbReference type="ChEBI" id="CHEBI:18420"/>
    </cofactor>
</comment>
<evidence type="ECO:0000256" key="14">
    <source>
        <dbReference type="ARBA" id="ARBA00023136"/>
    </source>
</evidence>
<feature type="domain" description="AIG1-type G" evidence="18">
    <location>
        <begin position="179"/>
        <end position="408"/>
    </location>
</feature>
<dbReference type="InterPro" id="IPR045058">
    <property type="entry name" value="GIMA/IAN/Toc"/>
</dbReference>
<keyword evidence="13" id="KW-0342">GTP-binding</keyword>
<dbReference type="GO" id="GO:0009707">
    <property type="term" value="C:chloroplast outer membrane"/>
    <property type="evidence" value="ECO:0007669"/>
    <property type="project" value="UniProtKB-SubCell"/>
</dbReference>
<feature type="compositionally biased region" description="Basic and acidic residues" evidence="17">
    <location>
        <begin position="498"/>
        <end position="509"/>
    </location>
</feature>
<keyword evidence="8" id="KW-0378">Hydrolase</keyword>
<organism evidence="19 20">
    <name type="scientific">Colocasia esculenta</name>
    <name type="common">Wild taro</name>
    <name type="synonym">Arum esculentum</name>
    <dbReference type="NCBI Taxonomy" id="4460"/>
    <lineage>
        <taxon>Eukaryota</taxon>
        <taxon>Viridiplantae</taxon>
        <taxon>Streptophyta</taxon>
        <taxon>Embryophyta</taxon>
        <taxon>Tracheophyta</taxon>
        <taxon>Spermatophyta</taxon>
        <taxon>Magnoliopsida</taxon>
        <taxon>Liliopsida</taxon>
        <taxon>Araceae</taxon>
        <taxon>Aroideae</taxon>
        <taxon>Colocasieae</taxon>
        <taxon>Colocasia</taxon>
    </lineage>
</organism>
<keyword evidence="5" id="KW-0812">Transmembrane</keyword>
<keyword evidence="3" id="KW-0150">Chloroplast</keyword>
<dbReference type="Gene3D" id="3.40.50.300">
    <property type="entry name" value="P-loop containing nucleotide triphosphate hydrolases"/>
    <property type="match status" value="1"/>
</dbReference>
<keyword evidence="20" id="KW-1185">Reference proteome</keyword>
<dbReference type="SUPFAM" id="SSF52540">
    <property type="entry name" value="P-loop containing nucleoside triphosphate hydrolases"/>
    <property type="match status" value="1"/>
</dbReference>
<dbReference type="GO" id="GO:0003924">
    <property type="term" value="F:GTPase activity"/>
    <property type="evidence" value="ECO:0007669"/>
    <property type="project" value="InterPro"/>
</dbReference>
<dbReference type="Pfam" id="PF11886">
    <property type="entry name" value="TOC159_MAD"/>
    <property type="match status" value="1"/>
</dbReference>
<protein>
    <recommendedName>
        <fullName evidence="18">AIG1-type G domain-containing protein</fullName>
    </recommendedName>
</protein>
<keyword evidence="10" id="KW-0460">Magnesium</keyword>
<evidence type="ECO:0000256" key="6">
    <source>
        <dbReference type="ARBA" id="ARBA00022723"/>
    </source>
</evidence>
<dbReference type="PANTHER" id="PTHR10903">
    <property type="entry name" value="GTPASE, IMAP FAMILY MEMBER-RELATED"/>
    <property type="match status" value="1"/>
</dbReference>
<dbReference type="NCBIfam" id="TIGR00993">
    <property type="entry name" value="3a0901s04IAP86"/>
    <property type="match status" value="1"/>
</dbReference>
<evidence type="ECO:0000256" key="9">
    <source>
        <dbReference type="ARBA" id="ARBA00022805"/>
    </source>
</evidence>
<dbReference type="InterPro" id="IPR006703">
    <property type="entry name" value="G_AIG1"/>
</dbReference>
<keyword evidence="14" id="KW-0472">Membrane</keyword>
<dbReference type="EMBL" id="NMUH01000490">
    <property type="protein sequence ID" value="MQL80107.1"/>
    <property type="molecule type" value="Genomic_DNA"/>
</dbReference>
<evidence type="ECO:0000256" key="1">
    <source>
        <dbReference type="ARBA" id="ARBA00001946"/>
    </source>
</evidence>
<dbReference type="GO" id="GO:0045036">
    <property type="term" value="P:protein targeting to chloroplast"/>
    <property type="evidence" value="ECO:0007669"/>
    <property type="project" value="InterPro"/>
</dbReference>
<dbReference type="PANTHER" id="PTHR10903:SF68">
    <property type="entry name" value="TRANSLOCASE OF CHLOROPLAST 90, CHLOROPLASTIC"/>
    <property type="match status" value="1"/>
</dbReference>
<evidence type="ECO:0000313" key="20">
    <source>
        <dbReference type="Proteomes" id="UP000652761"/>
    </source>
</evidence>
<dbReference type="InterPro" id="IPR005690">
    <property type="entry name" value="Toc86_159"/>
</dbReference>
<comment type="similarity">
    <text evidence="16">Belongs to the TRAFAC class TrmE-Era-EngA-EngB-Septin-like GTPase superfamily. AIG1/Toc34/Toc159-like paraseptin GTPase family. TOC159 subfamily.</text>
</comment>
<evidence type="ECO:0000256" key="16">
    <source>
        <dbReference type="ARBA" id="ARBA00023775"/>
    </source>
</evidence>
<evidence type="ECO:0000256" key="3">
    <source>
        <dbReference type="ARBA" id="ARBA00022528"/>
    </source>
</evidence>
<dbReference type="Proteomes" id="UP000652761">
    <property type="component" value="Unassembled WGS sequence"/>
</dbReference>
<evidence type="ECO:0000256" key="4">
    <source>
        <dbReference type="ARBA" id="ARBA00022640"/>
    </source>
</evidence>
<dbReference type="AlphaFoldDB" id="A0A843UD50"/>
<evidence type="ECO:0000256" key="2">
    <source>
        <dbReference type="ARBA" id="ARBA00022448"/>
    </source>
</evidence>
<evidence type="ECO:0000256" key="11">
    <source>
        <dbReference type="ARBA" id="ARBA00022927"/>
    </source>
</evidence>
<keyword evidence="4" id="KW-0934">Plastid</keyword>
<keyword evidence="11" id="KW-0653">Protein transport</keyword>
<gene>
    <name evidence="19" type="ORF">Taro_012553</name>
</gene>